<dbReference type="EMBL" id="JAFMYV010000005">
    <property type="protein sequence ID" value="MBO0937167.1"/>
    <property type="molecule type" value="Genomic_DNA"/>
</dbReference>
<gene>
    <name evidence="8" type="ORF">J2I47_11470</name>
</gene>
<evidence type="ECO:0000259" key="7">
    <source>
        <dbReference type="PROSITE" id="PS50850"/>
    </source>
</evidence>
<evidence type="ECO:0000256" key="4">
    <source>
        <dbReference type="ARBA" id="ARBA00022989"/>
    </source>
</evidence>
<comment type="caution">
    <text evidence="8">The sequence shown here is derived from an EMBL/GenBank/DDBJ whole genome shotgun (WGS) entry which is preliminary data.</text>
</comment>
<dbReference type="PROSITE" id="PS50850">
    <property type="entry name" value="MFS"/>
    <property type="match status" value="1"/>
</dbReference>
<feature type="transmembrane region" description="Helical" evidence="6">
    <location>
        <begin position="263"/>
        <end position="280"/>
    </location>
</feature>
<evidence type="ECO:0000256" key="2">
    <source>
        <dbReference type="ARBA" id="ARBA00022448"/>
    </source>
</evidence>
<evidence type="ECO:0000256" key="3">
    <source>
        <dbReference type="ARBA" id="ARBA00022692"/>
    </source>
</evidence>
<evidence type="ECO:0000256" key="1">
    <source>
        <dbReference type="ARBA" id="ARBA00004141"/>
    </source>
</evidence>
<keyword evidence="4 6" id="KW-1133">Transmembrane helix</keyword>
<name>A0A939GDM4_9BACT</name>
<dbReference type="Gene3D" id="1.20.1250.20">
    <property type="entry name" value="MFS general substrate transporter like domains"/>
    <property type="match status" value="2"/>
</dbReference>
<keyword evidence="2" id="KW-0813">Transport</keyword>
<sequence>MFKNPRLALIVGILFIDSVVAGGVGPLLNKYTETLSGKQVWVMAGSALLLGAQLVTSPVLAAISNKVGRRPVLIGTSLMSLLASFFLLPVNAFGYLTNRGVEGTTNGMQSILRSAVVDTAEDGDVVQQTGILGTVTALGAIFGPAVGGLLIISLAQARYEPKPLVIMGIILAVVNVVLTFVFKETSQKEKQPIDPQELKEKAFNALKVKTLWDQLAQVEEKLKGFKPLFIVQLLTVLSLGYYNYFIAYLIVGNLGLTYREASYFFIYYGIITLVINLLFFQLIVKHVNQRKVMIFAAIGGIGVMALYALSDKSVTMLYITGALDACTAGLLTGLITGQVSALAAKGGGSGQIFGDSQALGGVASFVTALMTTILTALDPRAPFAFYALAMAVMAYRVATLPKESDEETKPENQK</sequence>
<dbReference type="Proteomes" id="UP000664034">
    <property type="component" value="Unassembled WGS sequence"/>
</dbReference>
<organism evidence="8 9">
    <name type="scientific">Fibrella rubiginis</name>
    <dbReference type="NCBI Taxonomy" id="2817060"/>
    <lineage>
        <taxon>Bacteria</taxon>
        <taxon>Pseudomonadati</taxon>
        <taxon>Bacteroidota</taxon>
        <taxon>Cytophagia</taxon>
        <taxon>Cytophagales</taxon>
        <taxon>Spirosomataceae</taxon>
        <taxon>Fibrella</taxon>
    </lineage>
</organism>
<comment type="subcellular location">
    <subcellularLocation>
        <location evidence="1">Membrane</location>
        <topology evidence="1">Multi-pass membrane protein</topology>
    </subcellularLocation>
</comment>
<feature type="transmembrane region" description="Helical" evidence="6">
    <location>
        <begin position="383"/>
        <end position="400"/>
    </location>
</feature>
<keyword evidence="9" id="KW-1185">Reference proteome</keyword>
<keyword evidence="3 6" id="KW-0812">Transmembrane</keyword>
<dbReference type="Pfam" id="PF07690">
    <property type="entry name" value="MFS_1"/>
    <property type="match status" value="2"/>
</dbReference>
<evidence type="ECO:0000313" key="8">
    <source>
        <dbReference type="EMBL" id="MBO0937167.1"/>
    </source>
</evidence>
<dbReference type="GO" id="GO:0022857">
    <property type="term" value="F:transmembrane transporter activity"/>
    <property type="evidence" value="ECO:0007669"/>
    <property type="project" value="InterPro"/>
</dbReference>
<dbReference type="SUPFAM" id="SSF103473">
    <property type="entry name" value="MFS general substrate transporter"/>
    <property type="match status" value="1"/>
</dbReference>
<dbReference type="AlphaFoldDB" id="A0A939GDM4"/>
<evidence type="ECO:0000313" key="9">
    <source>
        <dbReference type="Proteomes" id="UP000664034"/>
    </source>
</evidence>
<dbReference type="InterPro" id="IPR011701">
    <property type="entry name" value="MFS"/>
</dbReference>
<reference evidence="8" key="1">
    <citation type="submission" date="2021-03" db="EMBL/GenBank/DDBJ databases">
        <title>Fibrella sp. HMF5335 genome sequencing and assembly.</title>
        <authorList>
            <person name="Kang H."/>
            <person name="Kim H."/>
            <person name="Bae S."/>
            <person name="Joh K."/>
        </authorList>
    </citation>
    <scope>NUCLEOTIDE SEQUENCE</scope>
    <source>
        <strain evidence="8">HMF5335</strain>
    </source>
</reference>
<feature type="transmembrane region" description="Helical" evidence="6">
    <location>
        <begin position="40"/>
        <end position="60"/>
    </location>
</feature>
<proteinExistence type="predicted"/>
<protein>
    <submittedName>
        <fullName evidence="8">MFS transporter</fullName>
    </submittedName>
</protein>
<dbReference type="InterPro" id="IPR020846">
    <property type="entry name" value="MFS_dom"/>
</dbReference>
<feature type="transmembrane region" description="Helical" evidence="6">
    <location>
        <begin position="316"/>
        <end position="337"/>
    </location>
</feature>
<keyword evidence="5 6" id="KW-0472">Membrane</keyword>
<dbReference type="RefSeq" id="WP_207364724.1">
    <property type="nucleotide sequence ID" value="NZ_JAFMYV010000005.1"/>
</dbReference>
<evidence type="ECO:0000256" key="6">
    <source>
        <dbReference type="SAM" id="Phobius"/>
    </source>
</evidence>
<dbReference type="InterPro" id="IPR001958">
    <property type="entry name" value="Tet-R_TetA/multi-R_MdtG-like"/>
</dbReference>
<feature type="transmembrane region" description="Helical" evidence="6">
    <location>
        <begin position="358"/>
        <end position="377"/>
    </location>
</feature>
<dbReference type="PANTHER" id="PTHR23504:SF15">
    <property type="entry name" value="MAJOR FACILITATOR SUPERFAMILY (MFS) PROFILE DOMAIN-CONTAINING PROTEIN"/>
    <property type="match status" value="1"/>
</dbReference>
<dbReference type="PRINTS" id="PR01035">
    <property type="entry name" value="TCRTETA"/>
</dbReference>
<evidence type="ECO:0000256" key="5">
    <source>
        <dbReference type="ARBA" id="ARBA00023136"/>
    </source>
</evidence>
<feature type="transmembrane region" description="Helical" evidence="6">
    <location>
        <begin position="164"/>
        <end position="182"/>
    </location>
</feature>
<feature type="domain" description="Major facilitator superfamily (MFS) profile" evidence="7">
    <location>
        <begin position="1"/>
        <end position="186"/>
    </location>
</feature>
<feature type="transmembrane region" description="Helical" evidence="6">
    <location>
        <begin position="228"/>
        <end position="251"/>
    </location>
</feature>
<dbReference type="InterPro" id="IPR036259">
    <property type="entry name" value="MFS_trans_sf"/>
</dbReference>
<feature type="transmembrane region" description="Helical" evidence="6">
    <location>
        <begin position="72"/>
        <end position="96"/>
    </location>
</feature>
<dbReference type="GO" id="GO:0016020">
    <property type="term" value="C:membrane"/>
    <property type="evidence" value="ECO:0007669"/>
    <property type="project" value="UniProtKB-SubCell"/>
</dbReference>
<feature type="transmembrane region" description="Helical" evidence="6">
    <location>
        <begin position="292"/>
        <end position="310"/>
    </location>
</feature>
<accession>A0A939GDM4</accession>
<dbReference type="PANTHER" id="PTHR23504">
    <property type="entry name" value="MAJOR FACILITATOR SUPERFAMILY DOMAIN-CONTAINING PROTEIN 10"/>
    <property type="match status" value="1"/>
</dbReference>